<reference evidence="2" key="1">
    <citation type="journal article" date="2021" name="PeerJ">
        <title>Extensive microbial diversity within the chicken gut microbiome revealed by metagenomics and culture.</title>
        <authorList>
            <person name="Gilroy R."/>
            <person name="Ravi A."/>
            <person name="Getino M."/>
            <person name="Pursley I."/>
            <person name="Horton D.L."/>
            <person name="Alikhan N.F."/>
            <person name="Baker D."/>
            <person name="Gharbi K."/>
            <person name="Hall N."/>
            <person name="Watson M."/>
            <person name="Adriaenssens E.M."/>
            <person name="Foster-Nyarko E."/>
            <person name="Jarju S."/>
            <person name="Secka A."/>
            <person name="Antonio M."/>
            <person name="Oren A."/>
            <person name="Chaudhuri R.R."/>
            <person name="La Ragione R."/>
            <person name="Hildebrand F."/>
            <person name="Pallen M.J."/>
        </authorList>
    </citation>
    <scope>NUCLEOTIDE SEQUENCE</scope>
    <source>
        <strain evidence="2">316</strain>
    </source>
</reference>
<comment type="caution">
    <text evidence="2">The sequence shown here is derived from an EMBL/GenBank/DDBJ whole genome shotgun (WGS) entry which is preliminary data.</text>
</comment>
<accession>A0A921JGL7</accession>
<dbReference type="EMBL" id="DYYG01000061">
    <property type="protein sequence ID" value="HJE25746.1"/>
    <property type="molecule type" value="Genomic_DNA"/>
</dbReference>
<dbReference type="AlphaFoldDB" id="A0A921JGL7"/>
<organism evidence="2 3">
    <name type="scientific">Methylorubrum populi</name>
    <dbReference type="NCBI Taxonomy" id="223967"/>
    <lineage>
        <taxon>Bacteria</taxon>
        <taxon>Pseudomonadati</taxon>
        <taxon>Pseudomonadota</taxon>
        <taxon>Alphaproteobacteria</taxon>
        <taxon>Hyphomicrobiales</taxon>
        <taxon>Methylobacteriaceae</taxon>
        <taxon>Methylorubrum</taxon>
    </lineage>
</organism>
<feature type="transmembrane region" description="Helical" evidence="1">
    <location>
        <begin position="23"/>
        <end position="42"/>
    </location>
</feature>
<evidence type="ECO:0000313" key="2">
    <source>
        <dbReference type="EMBL" id="HJE25746.1"/>
    </source>
</evidence>
<reference evidence="2" key="2">
    <citation type="submission" date="2021-09" db="EMBL/GenBank/DDBJ databases">
        <authorList>
            <person name="Gilroy R."/>
        </authorList>
    </citation>
    <scope>NUCLEOTIDE SEQUENCE</scope>
    <source>
        <strain evidence="2">316</strain>
    </source>
</reference>
<dbReference type="Proteomes" id="UP000742631">
    <property type="component" value="Unassembled WGS sequence"/>
</dbReference>
<keyword evidence="1" id="KW-0472">Membrane</keyword>
<evidence type="ECO:0000313" key="3">
    <source>
        <dbReference type="Proteomes" id="UP000742631"/>
    </source>
</evidence>
<proteinExistence type="predicted"/>
<keyword evidence="1" id="KW-0812">Transmembrane</keyword>
<keyword evidence="1" id="KW-1133">Transmembrane helix</keyword>
<evidence type="ECO:0000256" key="1">
    <source>
        <dbReference type="SAM" id="Phobius"/>
    </source>
</evidence>
<gene>
    <name evidence="2" type="ORF">K8W01_19030</name>
</gene>
<protein>
    <submittedName>
        <fullName evidence="2">Uncharacterized protein</fullName>
    </submittedName>
</protein>
<name>A0A921JGL7_9HYPH</name>
<sequence>MGGLSISGGTRPGKRDWARFARLFARTAIGLLAGYLALAILVDPYDSGRSTLLSAGAVRPQGPRTAAALRGRDPAFEGAVFGNSHIQLVEPERLTAATGIPFVQLSVPATGPGEQLALLAWFLRHHPAPKAIILSVDDFWCIDDPALPNDKPFPFWLYSHDPLAYLRGLLRFSVAQEVVGRVSWVLGSRRKRARADGWWDYEPDYLRLGDLDGERFRVARETPVPDAAAPGKAGPSFPAADRLAAVLAALPPETAVVMVFPPVYAAGLPRPSTERARAEAACRSAMTDALRRHRNSGVVDGRRARPELRDPALFFDQTHYRHGLARPLTDEIAATITRLRTHPAR</sequence>